<evidence type="ECO:0000256" key="5">
    <source>
        <dbReference type="NCBIfam" id="TIGR02489"/>
    </source>
</evidence>
<evidence type="ECO:0000259" key="9">
    <source>
        <dbReference type="Pfam" id="PF07559"/>
    </source>
</evidence>
<comment type="caution">
    <text evidence="11">The sequence shown here is derived from an EMBL/GenBank/DDBJ whole genome shotgun (WGS) entry which is preliminary data.</text>
</comment>
<evidence type="ECO:0000256" key="2">
    <source>
        <dbReference type="ARBA" id="ARBA00009677"/>
    </source>
</evidence>
<evidence type="ECO:0000256" key="4">
    <source>
        <dbReference type="ARBA" id="ARBA00023143"/>
    </source>
</evidence>
<feature type="domain" description="Flagellar basal-body/hook protein C-terminal" evidence="8">
    <location>
        <begin position="808"/>
        <end position="851"/>
    </location>
</feature>
<dbReference type="SUPFAM" id="SSF117143">
    <property type="entry name" value="Flagellar hook protein flgE"/>
    <property type="match status" value="1"/>
</dbReference>
<gene>
    <name evidence="11" type="primary">flgE</name>
    <name evidence="11" type="ORF">AVCANL283_02245</name>
</gene>
<feature type="domain" description="Flagellar basal body rod protein N-terminal" evidence="7">
    <location>
        <begin position="8"/>
        <end position="35"/>
    </location>
</feature>
<dbReference type="Pfam" id="PF06429">
    <property type="entry name" value="Flg_bbr_C"/>
    <property type="match status" value="1"/>
</dbReference>
<keyword evidence="11" id="KW-0282">Flagellum</keyword>
<protein>
    <recommendedName>
        <fullName evidence="3 5">Flagellar hook protein FlgE</fullName>
    </recommendedName>
</protein>
<dbReference type="Gene3D" id="2.60.98.20">
    <property type="entry name" value="Flagellar hook protein FlgE"/>
    <property type="match status" value="1"/>
</dbReference>
<dbReference type="Pfam" id="PF07559">
    <property type="entry name" value="FlgE_D2"/>
    <property type="match status" value="1"/>
</dbReference>
<dbReference type="PANTHER" id="PTHR30435:SF19">
    <property type="entry name" value="FLAGELLAR BASAL-BODY ROD PROTEIN FLGG"/>
    <property type="match status" value="1"/>
</dbReference>
<dbReference type="InterPro" id="IPR010810">
    <property type="entry name" value="Flagellin_hook_IN_motif"/>
</dbReference>
<keyword evidence="11" id="KW-0969">Cilium</keyword>
<evidence type="ECO:0000259" key="7">
    <source>
        <dbReference type="Pfam" id="PF00460"/>
    </source>
</evidence>
<proteinExistence type="inferred from homology"/>
<evidence type="ECO:0000256" key="1">
    <source>
        <dbReference type="ARBA" id="ARBA00004117"/>
    </source>
</evidence>
<dbReference type="PANTHER" id="PTHR30435">
    <property type="entry name" value="FLAGELLAR PROTEIN"/>
    <property type="match status" value="1"/>
</dbReference>
<dbReference type="RefSeq" id="WP_224325181.1">
    <property type="nucleotide sequence ID" value="NZ_JACGBB010000003.1"/>
</dbReference>
<dbReference type="InterPro" id="IPR037058">
    <property type="entry name" value="Falgellar_hook_FlgE_sf"/>
</dbReference>
<keyword evidence="11" id="KW-0966">Cell projection</keyword>
<dbReference type="InterPro" id="IPR053967">
    <property type="entry name" value="LlgE_F_G-like_D1"/>
</dbReference>
<dbReference type="Pfam" id="PF22692">
    <property type="entry name" value="LlgE_F_G_D1"/>
    <property type="match status" value="1"/>
</dbReference>
<dbReference type="InterPro" id="IPR020013">
    <property type="entry name" value="Flagellar_FlgE/F/G"/>
</dbReference>
<evidence type="ECO:0000313" key="12">
    <source>
        <dbReference type="Proteomes" id="UP000786183"/>
    </source>
</evidence>
<dbReference type="InterPro" id="IPR037925">
    <property type="entry name" value="FlgE/F/G-like"/>
</dbReference>
<keyword evidence="4 6" id="KW-0975">Bacterial flagellum</keyword>
<dbReference type="EMBL" id="JACGBB010000003">
    <property type="protein sequence ID" value="MBZ7986939.1"/>
    <property type="molecule type" value="Genomic_DNA"/>
</dbReference>
<dbReference type="NCBIfam" id="TIGR02489">
    <property type="entry name" value="flgE_epsilon"/>
    <property type="match status" value="1"/>
</dbReference>
<sequence>MMRSLWAGVTGIQAHQIAMDTEGNNIANVNTVGFKYSRANFSDLISQTQKVATAPQGELGGKNPMQVGLGTQINSITKIFKQGSLQTTDKQTDLAIQGDGFFVVSPDGGKTYKYTRSGDFVRDAKGNFVDNNGYIVQGWLRDELTGAVDTTSPIRNIVIKPGLTTPANPTSYVSIKANLNSGNSVGDKKTPIYQLDSNHDWTDVNGNGIKSDAGVHKENDTAVNSFITNSNKELRLNERGVDMGVLFNKAGESFGLRKGQGIWVSYAEAKTKNLTLGAQNQNDQPTIDNDGKFNTAATLNIEINGTRVNATVNTVGELAAAINAVTSKTGVQANIVNGNQIVLVNSNKDGTTASMKNIIVKAADGAVDTTGILSNNGIDHSAAQGNDQNDNNKSIEVITAYQYTYDPSPVNTEHNLNPSTARAFRTTEDLREAMQKDARLYVNYDGRQITTANWATQGTKNDGVQVEVNAKGEFVIKNPKGDAFNEDDGDLIDMSTEAIYNRAEKLWEEQKKADSGIDDLPPEFGEQTNVAWNELTDAQKAMYIEARLELTTPANSNDNEDDFNMYLSISNLTNPANNINENDKFMKTMQGMQGALTSGESTRQTQGLYLSAHSSSIDIYDSLGTKHSIKYDFTKIGYTDDGGTEWGIVIQVPEPCEINISGEGPKNVLTGSIRFNSDGSLQGYSPSSISFTANNGSTPNQNIDFNFGNPNDFDGITSYDRESNTSGISQDGFSGGDLSGLRVDESGTIIGSFTNGRSFALAQVAMATFTNNEGLEAEGGNVFTQTSNSGEPVIGAATTGGRGAIQASNLEMSNVDLSRSLTQLIVVQRGYQANSKTITTSDQMLNTLLQLKQ</sequence>
<keyword evidence="12" id="KW-1185">Reference proteome</keyword>
<accession>A0ABS7WQA4</accession>
<evidence type="ECO:0000259" key="10">
    <source>
        <dbReference type="Pfam" id="PF22692"/>
    </source>
</evidence>
<feature type="domain" description="Flagellar hook protein FlgE D2" evidence="9">
    <location>
        <begin position="612"/>
        <end position="733"/>
    </location>
</feature>
<comment type="subcellular location">
    <subcellularLocation>
        <location evidence="1 6">Bacterial flagellum basal body</location>
    </subcellularLocation>
</comment>
<dbReference type="InterPro" id="IPR011491">
    <property type="entry name" value="FlgE_D2"/>
</dbReference>
<dbReference type="InterPro" id="IPR001444">
    <property type="entry name" value="Flag_bb_rod_N"/>
</dbReference>
<evidence type="ECO:0000313" key="11">
    <source>
        <dbReference type="EMBL" id="MBZ7986939.1"/>
    </source>
</evidence>
<comment type="similarity">
    <text evidence="2 6">Belongs to the flagella basal body rod proteins family.</text>
</comment>
<dbReference type="NCBIfam" id="TIGR03506">
    <property type="entry name" value="FlgEFG_subfam"/>
    <property type="match status" value="2"/>
</dbReference>
<feature type="domain" description="Flagellar hook protein FlgE/F/G-like D1" evidence="10">
    <location>
        <begin position="95"/>
        <end position="161"/>
    </location>
</feature>
<evidence type="ECO:0000256" key="6">
    <source>
        <dbReference type="RuleBase" id="RU362116"/>
    </source>
</evidence>
<dbReference type="InterPro" id="IPR012835">
    <property type="entry name" value="FlgE_epsilon"/>
</dbReference>
<evidence type="ECO:0000256" key="3">
    <source>
        <dbReference type="ARBA" id="ARBA00019015"/>
    </source>
</evidence>
<dbReference type="Pfam" id="PF21464">
    <property type="entry name" value="flgE_D3"/>
    <property type="match status" value="1"/>
</dbReference>
<evidence type="ECO:0000259" key="8">
    <source>
        <dbReference type="Pfam" id="PF06429"/>
    </source>
</evidence>
<organism evidence="11 12">
    <name type="scientific">Campylobacter canadensis</name>
    <dbReference type="NCBI Taxonomy" id="449520"/>
    <lineage>
        <taxon>Bacteria</taxon>
        <taxon>Pseudomonadati</taxon>
        <taxon>Campylobacterota</taxon>
        <taxon>Epsilonproteobacteria</taxon>
        <taxon>Campylobacterales</taxon>
        <taxon>Campylobacteraceae</taxon>
        <taxon>Campylobacter</taxon>
    </lineage>
</organism>
<name>A0ABS7WQA4_9BACT</name>
<dbReference type="Pfam" id="PF00460">
    <property type="entry name" value="Flg_bb_rod"/>
    <property type="match status" value="1"/>
</dbReference>
<dbReference type="Proteomes" id="UP000786183">
    <property type="component" value="Unassembled WGS sequence"/>
</dbReference>
<dbReference type="InterPro" id="IPR010930">
    <property type="entry name" value="Flg_bb/hook_C_dom"/>
</dbReference>
<dbReference type="Pfam" id="PF07196">
    <property type="entry name" value="Flagellin_IN"/>
    <property type="match status" value="1"/>
</dbReference>
<reference evidence="11 12" key="1">
    <citation type="submission" date="2020-07" db="EMBL/GenBank/DDBJ databases">
        <title>Transfer of Campylobacter canadensis to the novel genus Avispirillum gen. nov., that also includes two novel species recovered from migratory waterfowl: Avispirillum anseris sp. nov. and Avispirillum brantae sp. nov.</title>
        <authorList>
            <person name="Miller W.G."/>
            <person name="Chapman M.H."/>
            <person name="Yee E."/>
            <person name="Inglis G.D."/>
        </authorList>
    </citation>
    <scope>NUCLEOTIDE SEQUENCE [LARGE SCALE GENOMIC DNA]</scope>
    <source>
        <strain evidence="11 12">L283</strain>
    </source>
</reference>